<proteinExistence type="predicted"/>
<feature type="region of interest" description="Disordered" evidence="1">
    <location>
        <begin position="120"/>
        <end position="143"/>
    </location>
</feature>
<accession>A0A2T2XAU6</accession>
<sequence>MPTQIIALPDVDAAQTVLMTASQSLDTLRQDHRHGVITEHELAERSFHGIMTVIEDLVRILRAMEGPVPERPWPLGTALSMPHQGIGILIANDGAECTVRLGDRDVIVPSAECEWAWHPEPSTQRLAQETHWPSDTVSQVPSR</sequence>
<gene>
    <name evidence="2" type="ORF">C7B46_16495</name>
</gene>
<feature type="compositionally biased region" description="Polar residues" evidence="1">
    <location>
        <begin position="121"/>
        <end position="143"/>
    </location>
</feature>
<dbReference type="EMBL" id="PXYW01000059">
    <property type="protein sequence ID" value="PSR31631.1"/>
    <property type="molecule type" value="Genomic_DNA"/>
</dbReference>
<evidence type="ECO:0000256" key="1">
    <source>
        <dbReference type="SAM" id="MobiDB-lite"/>
    </source>
</evidence>
<dbReference type="Proteomes" id="UP000242972">
    <property type="component" value="Unassembled WGS sequence"/>
</dbReference>
<comment type="caution">
    <text evidence="2">The sequence shown here is derived from an EMBL/GenBank/DDBJ whole genome shotgun (WGS) entry which is preliminary data.</text>
</comment>
<dbReference type="AlphaFoldDB" id="A0A2T2XAU6"/>
<name>A0A2T2XAU6_9FIRM</name>
<evidence type="ECO:0000313" key="2">
    <source>
        <dbReference type="EMBL" id="PSR31631.1"/>
    </source>
</evidence>
<evidence type="ECO:0000313" key="3">
    <source>
        <dbReference type="Proteomes" id="UP000242972"/>
    </source>
</evidence>
<protein>
    <submittedName>
        <fullName evidence="2">Uncharacterized protein</fullName>
    </submittedName>
</protein>
<organism evidence="2 3">
    <name type="scientific">Sulfobacillus benefaciens</name>
    <dbReference type="NCBI Taxonomy" id="453960"/>
    <lineage>
        <taxon>Bacteria</taxon>
        <taxon>Bacillati</taxon>
        <taxon>Bacillota</taxon>
        <taxon>Clostridia</taxon>
        <taxon>Eubacteriales</taxon>
        <taxon>Clostridiales Family XVII. Incertae Sedis</taxon>
        <taxon>Sulfobacillus</taxon>
    </lineage>
</organism>
<reference evidence="2 3" key="1">
    <citation type="journal article" date="2014" name="BMC Genomics">
        <title>Comparison of environmental and isolate Sulfobacillus genomes reveals diverse carbon, sulfur, nitrogen, and hydrogen metabolisms.</title>
        <authorList>
            <person name="Justice N.B."/>
            <person name="Norman A."/>
            <person name="Brown C.T."/>
            <person name="Singh A."/>
            <person name="Thomas B.C."/>
            <person name="Banfield J.F."/>
        </authorList>
    </citation>
    <scope>NUCLEOTIDE SEQUENCE [LARGE SCALE GENOMIC DNA]</scope>
    <source>
        <strain evidence="2">AMDSBA4</strain>
    </source>
</reference>